<dbReference type="EMBL" id="ML977310">
    <property type="protein sequence ID" value="KAF2122573.1"/>
    <property type="molecule type" value="Genomic_DNA"/>
</dbReference>
<dbReference type="SUPFAM" id="SSF53474">
    <property type="entry name" value="alpha/beta-Hydrolases"/>
    <property type="match status" value="1"/>
</dbReference>
<dbReference type="Pfam" id="PF07859">
    <property type="entry name" value="Abhydrolase_3"/>
    <property type="match status" value="1"/>
</dbReference>
<dbReference type="GO" id="GO:0016787">
    <property type="term" value="F:hydrolase activity"/>
    <property type="evidence" value="ECO:0007669"/>
    <property type="project" value="UniProtKB-KW"/>
</dbReference>
<organism evidence="2 3">
    <name type="scientific">Lophiotrema nucula</name>
    <dbReference type="NCBI Taxonomy" id="690887"/>
    <lineage>
        <taxon>Eukaryota</taxon>
        <taxon>Fungi</taxon>
        <taxon>Dikarya</taxon>
        <taxon>Ascomycota</taxon>
        <taxon>Pezizomycotina</taxon>
        <taxon>Dothideomycetes</taxon>
        <taxon>Pleosporomycetidae</taxon>
        <taxon>Pleosporales</taxon>
        <taxon>Lophiotremataceae</taxon>
        <taxon>Lophiotrema</taxon>
    </lineage>
</organism>
<dbReference type="Gene3D" id="3.40.50.1820">
    <property type="entry name" value="alpha/beta hydrolase"/>
    <property type="match status" value="1"/>
</dbReference>
<dbReference type="OrthoDB" id="19653at2759"/>
<proteinExistence type="predicted"/>
<gene>
    <name evidence="2" type="ORF">BDV96DRAFT_639151</name>
</gene>
<keyword evidence="2" id="KW-0378">Hydrolase</keyword>
<accession>A0A6A5ZUK4</accession>
<evidence type="ECO:0000313" key="2">
    <source>
        <dbReference type="EMBL" id="KAF2122573.1"/>
    </source>
</evidence>
<feature type="domain" description="Alpha/beta hydrolase fold-3" evidence="1">
    <location>
        <begin position="100"/>
        <end position="226"/>
    </location>
</feature>
<sequence>MRVAVGVPFHELQSNSGKYPTRGIPPKQPTTPRKYLYGERDDLNREVPVDGEATERFHGFYVGEVVVRTLEDGQHLTAFVLVNQAIARGEPSNIDCPVYVRFHGGGFGQGYALYEPAFSSFNCHLAMSNNAVLIMPNYRKLPEATGAEILADIDTFWTQWFKNEALFERDMKTMFPEMNVNIRRDQLLMSGDSSGRFLAVYSWLKHPDVSIKAMCLQYPMLRAFRRHKIQGDYYGVEINDDFVKGKAEGLLRECEVARVVAKKNNEPFSRIKSVPLEGGYATLVLSGDLHKVSWRGEVFEISWWNYHFAQPDIIEHLRALLSPDEEVEDPRHTPIKGAKPDGLPVFTMGDTIREPPKYCPPIIISHGTADNACHIEDTRLFIKYLGKLYKNMEVETHDDFPSKSVDMGPEDENFIPKGDICLLKVTNGGHPLAEDITKDENEWLYRAVSWIRDRWLSIDH</sequence>
<evidence type="ECO:0000313" key="3">
    <source>
        <dbReference type="Proteomes" id="UP000799770"/>
    </source>
</evidence>
<name>A0A6A5ZUK4_9PLEO</name>
<dbReference type="AlphaFoldDB" id="A0A6A5ZUK4"/>
<dbReference type="InterPro" id="IPR029058">
    <property type="entry name" value="AB_hydrolase_fold"/>
</dbReference>
<protein>
    <submittedName>
        <fullName evidence="2">Alpha/Beta hydrolase protein</fullName>
    </submittedName>
</protein>
<keyword evidence="3" id="KW-1185">Reference proteome</keyword>
<evidence type="ECO:0000259" key="1">
    <source>
        <dbReference type="Pfam" id="PF07859"/>
    </source>
</evidence>
<dbReference type="Proteomes" id="UP000799770">
    <property type="component" value="Unassembled WGS sequence"/>
</dbReference>
<reference evidence="2" key="1">
    <citation type="journal article" date="2020" name="Stud. Mycol.">
        <title>101 Dothideomycetes genomes: a test case for predicting lifestyles and emergence of pathogens.</title>
        <authorList>
            <person name="Haridas S."/>
            <person name="Albert R."/>
            <person name="Binder M."/>
            <person name="Bloem J."/>
            <person name="Labutti K."/>
            <person name="Salamov A."/>
            <person name="Andreopoulos B."/>
            <person name="Baker S."/>
            <person name="Barry K."/>
            <person name="Bills G."/>
            <person name="Bluhm B."/>
            <person name="Cannon C."/>
            <person name="Castanera R."/>
            <person name="Culley D."/>
            <person name="Daum C."/>
            <person name="Ezra D."/>
            <person name="Gonzalez J."/>
            <person name="Henrissat B."/>
            <person name="Kuo A."/>
            <person name="Liang C."/>
            <person name="Lipzen A."/>
            <person name="Lutzoni F."/>
            <person name="Magnuson J."/>
            <person name="Mondo S."/>
            <person name="Nolan M."/>
            <person name="Ohm R."/>
            <person name="Pangilinan J."/>
            <person name="Park H.-J."/>
            <person name="Ramirez L."/>
            <person name="Alfaro M."/>
            <person name="Sun H."/>
            <person name="Tritt A."/>
            <person name="Yoshinaga Y."/>
            <person name="Zwiers L.-H."/>
            <person name="Turgeon B."/>
            <person name="Goodwin S."/>
            <person name="Spatafora J."/>
            <person name="Crous P."/>
            <person name="Grigoriev I."/>
        </authorList>
    </citation>
    <scope>NUCLEOTIDE SEQUENCE</scope>
    <source>
        <strain evidence="2">CBS 627.86</strain>
    </source>
</reference>
<dbReference type="InterPro" id="IPR013094">
    <property type="entry name" value="AB_hydrolase_3"/>
</dbReference>